<dbReference type="Pfam" id="PF07905">
    <property type="entry name" value="PucR"/>
    <property type="match status" value="1"/>
</dbReference>
<reference evidence="3 4" key="1">
    <citation type="submission" date="2019-02" db="EMBL/GenBank/DDBJ databases">
        <title>Sequencing the genomes of 1000 actinobacteria strains.</title>
        <authorList>
            <person name="Klenk H.-P."/>
        </authorList>
    </citation>
    <scope>NUCLEOTIDE SEQUENCE [LARGE SCALE GENOMIC DNA]</scope>
    <source>
        <strain evidence="3 4">DSM 44509</strain>
    </source>
</reference>
<dbReference type="InterPro" id="IPR025736">
    <property type="entry name" value="PucR_C-HTH_dom"/>
</dbReference>
<dbReference type="InterPro" id="IPR051448">
    <property type="entry name" value="CdaR-like_regulators"/>
</dbReference>
<gene>
    <name evidence="3" type="ORF">BKA19_1812</name>
</gene>
<dbReference type="Proteomes" id="UP000292507">
    <property type="component" value="Unassembled WGS sequence"/>
</dbReference>
<dbReference type="Gene3D" id="1.10.10.2840">
    <property type="entry name" value="PucR C-terminal helix-turn-helix domain"/>
    <property type="match status" value="1"/>
</dbReference>
<dbReference type="PANTHER" id="PTHR33744">
    <property type="entry name" value="CARBOHYDRATE DIACID REGULATOR"/>
    <property type="match status" value="1"/>
</dbReference>
<dbReference type="Pfam" id="PF13556">
    <property type="entry name" value="HTH_30"/>
    <property type="match status" value="1"/>
</dbReference>
<dbReference type="InterPro" id="IPR042070">
    <property type="entry name" value="PucR_C-HTH_sf"/>
</dbReference>
<comment type="caution">
    <text evidence="3">The sequence shown here is derived from an EMBL/GenBank/DDBJ whole genome shotgun (WGS) entry which is preliminary data.</text>
</comment>
<organism evidence="3 4">
    <name type="scientific">Blastococcus saxobsidens</name>
    <dbReference type="NCBI Taxonomy" id="138336"/>
    <lineage>
        <taxon>Bacteria</taxon>
        <taxon>Bacillati</taxon>
        <taxon>Actinomycetota</taxon>
        <taxon>Actinomycetes</taxon>
        <taxon>Geodermatophilales</taxon>
        <taxon>Geodermatophilaceae</taxon>
        <taxon>Blastococcus</taxon>
    </lineage>
</organism>
<evidence type="ECO:0000313" key="3">
    <source>
        <dbReference type="EMBL" id="RZU32122.1"/>
    </source>
</evidence>
<dbReference type="InterPro" id="IPR012914">
    <property type="entry name" value="PucR_dom"/>
</dbReference>
<accession>A0A4Q7Y5D4</accession>
<dbReference type="AlphaFoldDB" id="A0A4Q7Y5D4"/>
<dbReference type="RefSeq" id="WP_130504211.1">
    <property type="nucleotide sequence ID" value="NZ_SHKV01000001.1"/>
</dbReference>
<dbReference type="EMBL" id="SHKV01000001">
    <property type="protein sequence ID" value="RZU32122.1"/>
    <property type="molecule type" value="Genomic_DNA"/>
</dbReference>
<evidence type="ECO:0000313" key="4">
    <source>
        <dbReference type="Proteomes" id="UP000292507"/>
    </source>
</evidence>
<evidence type="ECO:0000259" key="1">
    <source>
        <dbReference type="Pfam" id="PF07905"/>
    </source>
</evidence>
<evidence type="ECO:0000259" key="2">
    <source>
        <dbReference type="Pfam" id="PF13556"/>
    </source>
</evidence>
<dbReference type="PANTHER" id="PTHR33744:SF1">
    <property type="entry name" value="DNA-BINDING TRANSCRIPTIONAL ACTIVATOR ADER"/>
    <property type="match status" value="1"/>
</dbReference>
<proteinExistence type="predicted"/>
<protein>
    <submittedName>
        <fullName evidence="3">Purine catabolism regulator</fullName>
    </submittedName>
</protein>
<name>A0A4Q7Y5D4_9ACTN</name>
<dbReference type="OrthoDB" id="8450798at2"/>
<feature type="domain" description="PucR C-terminal helix-turn-helix" evidence="2">
    <location>
        <begin position="441"/>
        <end position="498"/>
    </location>
</feature>
<keyword evidence="4" id="KW-1185">Reference proteome</keyword>
<feature type="domain" description="Purine catabolism PurC-like" evidence="1">
    <location>
        <begin position="17"/>
        <end position="123"/>
    </location>
</feature>
<sequence>MPVSVATLLGTGSLGLTLHTPRAPVDRAISWVHVSELADPTPFLEGGELLLTTGLALAPEGTAAYVRRLAEAGVVGLGLGTGLSHAEVPAGLVASADEHGLAVLEVPRQTPFIALSRTVSSALAAEEYAAVTRTSTVQRELTRAAVAPGAPGTIVDRLARHLGGWALLLDAAGTAVEAAPRSARGRAGALRPAADRLRTARPPAGAALTQPGETVLLQSLGTGSRVRGFLAVGRPEPFSPSDRHVVNAAALLLTLRLEQSRALDSGTAALRAAILQLLLTGQTAAALPVAEALGERLPDEPVRALAVLGSPEQRAAAVDVVADAAADVDQPVLAAGLDDALVVLVPADGPLAGRLSVLPGRVPGAVVGSAEPAPWVRLADGVRQARQAAEHARAAGQPATAFPDLAGRGLSALLDPRATAAFAEAALAPLIAADRAGPGDLVESLRIWLAAHGQWEPAAARLGVHRHTLRKRIRRAEELLGRDLDSPGVRAELWLALHPPVDPPA</sequence>